<evidence type="ECO:0000256" key="1">
    <source>
        <dbReference type="ARBA" id="ARBA00004651"/>
    </source>
</evidence>
<evidence type="ECO:0000256" key="3">
    <source>
        <dbReference type="ARBA" id="ARBA00022692"/>
    </source>
</evidence>
<dbReference type="EMBL" id="JAUTAN010000001">
    <property type="protein sequence ID" value="MDQ1106268.1"/>
    <property type="molecule type" value="Genomic_DNA"/>
</dbReference>
<feature type="domain" description="Major facilitator superfamily (MFS) profile" evidence="8">
    <location>
        <begin position="1"/>
        <end position="393"/>
    </location>
</feature>
<dbReference type="Pfam" id="PF07690">
    <property type="entry name" value="MFS_1"/>
    <property type="match status" value="1"/>
</dbReference>
<proteinExistence type="predicted"/>
<evidence type="ECO:0000313" key="9">
    <source>
        <dbReference type="EMBL" id="MDQ1106268.1"/>
    </source>
</evidence>
<feature type="transmembrane region" description="Helical" evidence="7">
    <location>
        <begin position="149"/>
        <end position="170"/>
    </location>
</feature>
<feature type="transmembrane region" description="Helical" evidence="7">
    <location>
        <begin position="256"/>
        <end position="276"/>
    </location>
</feature>
<feature type="transmembrane region" description="Helical" evidence="7">
    <location>
        <begin position="82"/>
        <end position="115"/>
    </location>
</feature>
<organism evidence="9 10">
    <name type="scientific">Nocardioides zeae</name>
    <dbReference type="NCBI Taxonomy" id="1457234"/>
    <lineage>
        <taxon>Bacteria</taxon>
        <taxon>Bacillati</taxon>
        <taxon>Actinomycetota</taxon>
        <taxon>Actinomycetes</taxon>
        <taxon>Propionibacteriales</taxon>
        <taxon>Nocardioidaceae</taxon>
        <taxon>Nocardioides</taxon>
    </lineage>
</organism>
<reference evidence="9" key="1">
    <citation type="submission" date="2023-07" db="EMBL/GenBank/DDBJ databases">
        <title>Functional and genomic diversity of the sorghum phyllosphere microbiome.</title>
        <authorList>
            <person name="Shade A."/>
        </authorList>
    </citation>
    <scope>NUCLEOTIDE SEQUENCE</scope>
    <source>
        <strain evidence="9">SORGH_AS_1067</strain>
    </source>
</reference>
<feature type="region of interest" description="Disordered" evidence="6">
    <location>
        <begin position="574"/>
        <end position="616"/>
    </location>
</feature>
<evidence type="ECO:0000256" key="5">
    <source>
        <dbReference type="ARBA" id="ARBA00023136"/>
    </source>
</evidence>
<feature type="transmembrane region" description="Helical" evidence="7">
    <location>
        <begin position="283"/>
        <end position="300"/>
    </location>
</feature>
<keyword evidence="5 7" id="KW-0472">Membrane</keyword>
<dbReference type="Gene3D" id="1.20.1250.20">
    <property type="entry name" value="MFS general substrate transporter like domains"/>
    <property type="match status" value="2"/>
</dbReference>
<sequence length="635" mass="64876">MADRPGSWSPWRTVTVFGLVSLCADMVYEGMRAVAGPYLAALGASALVVGLITGAGEAMALVLRLVSGPLADRWGRHWTLTVVGYGMTAVCVPLLAVAPALGAAGLGVAAVLILLERAGKAVRSPSKSALLADAAREVGRGKGFAVHKALDQVGAFAGPLAVAGLLAVGATTATSLALLAVPGALALLLLAVLRSRLSPREHGLRTPVDLPRAALPRPFFLFAAAVAATTAGLTTFGVLSFHLVDAGLVTVAVVPLVYAGAMLVAALGALATGWAYDRWQGRVLHVLAPIVALVPVLALADRLDLVLVGLALWALAAGVQDSTVKALVADLVPRERLATAYGVFAAFQGVAALVGGVVAGGLYEQHRWVLVALVAAAQVVAAVLLVGVLHRPGGRPARGGGHPGGVTRAATPGRIVGTVGPRPGERGAGHGGPRGTGLRDERTVGGAAGTDRDGRAVAGQSRPGGARGPEGAEDVGRPAGAPPSPRRVDAGGRAVDRRPRQRGGRPRADARGRLRGARDAPRRAPRSVRRLLRLRRDPAVRAAGGRPLGRDVRAARCRAVAGLPAALAVAVGRRGGGRLPPASAARARHRGARPRQRRAVLTGSDRPRPTPSGPSAVRARFVGLSIVRPPPLRSW</sequence>
<dbReference type="InterPro" id="IPR020846">
    <property type="entry name" value="MFS_dom"/>
</dbReference>
<dbReference type="PANTHER" id="PTHR42688">
    <property type="entry name" value="CONSERVED PROTEIN"/>
    <property type="match status" value="1"/>
</dbReference>
<evidence type="ECO:0000256" key="7">
    <source>
        <dbReference type="SAM" id="Phobius"/>
    </source>
</evidence>
<feature type="compositionally biased region" description="Basic and acidic residues" evidence="6">
    <location>
        <begin position="486"/>
        <end position="498"/>
    </location>
</feature>
<comment type="caution">
    <text evidence="9">The sequence shown here is derived from an EMBL/GenBank/DDBJ whole genome shotgun (WGS) entry which is preliminary data.</text>
</comment>
<gene>
    <name evidence="9" type="ORF">QE405_003552</name>
</gene>
<protein>
    <submittedName>
        <fullName evidence="9">MFS family permease</fullName>
    </submittedName>
</protein>
<dbReference type="PANTHER" id="PTHR42688:SF1">
    <property type="entry name" value="BLR5212 PROTEIN"/>
    <property type="match status" value="1"/>
</dbReference>
<feature type="transmembrane region" description="Helical" evidence="7">
    <location>
        <begin position="368"/>
        <end position="389"/>
    </location>
</feature>
<dbReference type="Proteomes" id="UP001239215">
    <property type="component" value="Unassembled WGS sequence"/>
</dbReference>
<name>A0AAJ1X261_9ACTN</name>
<keyword evidence="2" id="KW-1003">Cell membrane</keyword>
<dbReference type="AlphaFoldDB" id="A0AAJ1X261"/>
<feature type="compositionally biased region" description="Basic residues" evidence="6">
    <location>
        <begin position="586"/>
        <end position="598"/>
    </location>
</feature>
<evidence type="ECO:0000259" key="8">
    <source>
        <dbReference type="PROSITE" id="PS50850"/>
    </source>
</evidence>
<evidence type="ECO:0000256" key="6">
    <source>
        <dbReference type="SAM" id="MobiDB-lite"/>
    </source>
</evidence>
<keyword evidence="4 7" id="KW-1133">Transmembrane helix</keyword>
<dbReference type="InterPro" id="IPR052425">
    <property type="entry name" value="Uncharacterized_MFS-type"/>
</dbReference>
<evidence type="ECO:0000256" key="4">
    <source>
        <dbReference type="ARBA" id="ARBA00022989"/>
    </source>
</evidence>
<keyword evidence="3 7" id="KW-0812">Transmembrane</keyword>
<evidence type="ECO:0000256" key="2">
    <source>
        <dbReference type="ARBA" id="ARBA00022475"/>
    </source>
</evidence>
<feature type="transmembrane region" description="Helical" evidence="7">
    <location>
        <begin position="176"/>
        <end position="197"/>
    </location>
</feature>
<feature type="region of interest" description="Disordered" evidence="6">
    <location>
        <begin position="394"/>
        <end position="529"/>
    </location>
</feature>
<dbReference type="SUPFAM" id="SSF103473">
    <property type="entry name" value="MFS general substrate transporter"/>
    <property type="match status" value="1"/>
</dbReference>
<feature type="transmembrane region" description="Helical" evidence="7">
    <location>
        <begin position="38"/>
        <end position="62"/>
    </location>
</feature>
<feature type="transmembrane region" description="Helical" evidence="7">
    <location>
        <begin position="218"/>
        <end position="244"/>
    </location>
</feature>
<dbReference type="GO" id="GO:0005886">
    <property type="term" value="C:plasma membrane"/>
    <property type="evidence" value="ECO:0007669"/>
    <property type="project" value="UniProtKB-SubCell"/>
</dbReference>
<dbReference type="CDD" id="cd17370">
    <property type="entry name" value="MFS_MJ1317_like"/>
    <property type="match status" value="1"/>
</dbReference>
<comment type="subcellular location">
    <subcellularLocation>
        <location evidence="1">Cell membrane</location>
        <topology evidence="1">Multi-pass membrane protein</topology>
    </subcellularLocation>
</comment>
<dbReference type="InterPro" id="IPR036259">
    <property type="entry name" value="MFS_trans_sf"/>
</dbReference>
<dbReference type="RefSeq" id="WP_307203240.1">
    <property type="nucleotide sequence ID" value="NZ_JAUTAN010000001.1"/>
</dbReference>
<dbReference type="PROSITE" id="PS50850">
    <property type="entry name" value="MFS"/>
    <property type="match status" value="1"/>
</dbReference>
<accession>A0AAJ1X261</accession>
<dbReference type="InterPro" id="IPR011701">
    <property type="entry name" value="MFS"/>
</dbReference>
<dbReference type="GO" id="GO:0022857">
    <property type="term" value="F:transmembrane transporter activity"/>
    <property type="evidence" value="ECO:0007669"/>
    <property type="project" value="InterPro"/>
</dbReference>
<feature type="compositionally biased region" description="Basic and acidic residues" evidence="6">
    <location>
        <begin position="506"/>
        <end position="522"/>
    </location>
</feature>
<feature type="transmembrane region" description="Helical" evidence="7">
    <location>
        <begin position="340"/>
        <end position="362"/>
    </location>
</feature>
<evidence type="ECO:0000313" key="10">
    <source>
        <dbReference type="Proteomes" id="UP001239215"/>
    </source>
</evidence>